<keyword evidence="2" id="KW-0812">Transmembrane</keyword>
<evidence type="ECO:0000256" key="2">
    <source>
        <dbReference type="SAM" id="Phobius"/>
    </source>
</evidence>
<accession>A0ABP6XFS1</accession>
<evidence type="ECO:0000313" key="6">
    <source>
        <dbReference type="Proteomes" id="UP001500954"/>
    </source>
</evidence>
<dbReference type="Proteomes" id="UP001500954">
    <property type="component" value="Unassembled WGS sequence"/>
</dbReference>
<dbReference type="EMBL" id="BAABCY010000036">
    <property type="protein sequence ID" value="GAA3566595.1"/>
    <property type="molecule type" value="Genomic_DNA"/>
</dbReference>
<comment type="caution">
    <text evidence="5">The sequence shown here is derived from an EMBL/GenBank/DDBJ whole genome shotgun (WGS) entry which is preliminary data.</text>
</comment>
<keyword evidence="2" id="KW-0472">Membrane</keyword>
<dbReference type="Gene3D" id="1.10.10.10">
    <property type="entry name" value="Winged helix-like DNA-binding domain superfamily/Winged helix DNA-binding domain"/>
    <property type="match status" value="1"/>
</dbReference>
<dbReference type="InterPro" id="IPR013783">
    <property type="entry name" value="Ig-like_fold"/>
</dbReference>
<feature type="transmembrane region" description="Helical" evidence="2">
    <location>
        <begin position="742"/>
        <end position="760"/>
    </location>
</feature>
<dbReference type="Pfam" id="PF07495">
    <property type="entry name" value="Y_Y_Y"/>
    <property type="match status" value="1"/>
</dbReference>
<name>A0ABP6XFS1_9FLAO</name>
<organism evidence="5 6">
    <name type="scientific">Snuella lapsa</name>
    <dbReference type="NCBI Taxonomy" id="870481"/>
    <lineage>
        <taxon>Bacteria</taxon>
        <taxon>Pseudomonadati</taxon>
        <taxon>Bacteroidota</taxon>
        <taxon>Flavobacteriia</taxon>
        <taxon>Flavobacteriales</taxon>
        <taxon>Flavobacteriaceae</taxon>
        <taxon>Snuella</taxon>
    </lineage>
</organism>
<protein>
    <submittedName>
        <fullName evidence="5">Triple tyrosine motif-containing protein</fullName>
    </submittedName>
</protein>
<evidence type="ECO:0000259" key="4">
    <source>
        <dbReference type="SMART" id="SM00421"/>
    </source>
</evidence>
<sequence>MKLIKGILVFLLYFVCLLAIAQEHPPINSYTPNDYGAENQNWSISQTTNKYIYVANNQGLLEYNGAKWTLYPSPNHTIIRSVNAFEETIYTGSYKEFGYWNRNELGILTYHSLSRELKINFLEDEEFWNIITLDDWVLFQSLKRIYIYNKRDNSYSTINSDTTIYKMFKINESIYFQKVKDGVYEIKNGASKLVSNNIILRENLLVNIFNHNGNILFQTEDKGFYIFNNQELTKWNIPANETISKHRIYNSKQLKDKSFLLGTISNGIIHLTPKGDINYQINQTSGLSNNTVLSVFEDIENNIWLGLENGIDCINIKSPFGIYNDEVGDIGAVNASVVFNGYLYIGTNQGLFYKKTGIDNNTFKFIEGTQGAVWCLTVLKDTLFCGHNSGTFVINEGKAKLAIDVLGTWNIRTIDNDENLLLQGNYSGLYVLENKNGFWQLRNKIEGFDVSSRYFEMLNKTEVFVSHEYKGVFKIKLNEALTKATHVVKESSVDKGLKTSLTKYQGDILYAHQKGVFKFDSDNQTFVKDSILSTLFKEEEYTSGKLVNDVDNNRLWSFSLYGLSYLSPRKLSNVPKIKRISFPSYVRNDVSGYENITHIGDNKYLYGTSLGYVIIDLNKLYNKPFEVNINQISNSTYKNTYRYNFIDKTKNGQFKNKENNIEFSFSVPEYSKYLITEYQYKLDGIYNEWSQWSAKSSELFENLPYGDYTFYVRARLGNEISTNTEFYSFSIEAPWYLTKTMIAFYITFFILFSLLMHNIYKRYYRKQREKLLQKNRRELELKELENKEQLMRLNNENLKQDIENKNRELAISTMSLIKKNEFLNSIKKELGDVTKNNKNLKHVIKIIDRNLNNTDDWNVFEEAFNNADKDFLKKVKTLHPNLTSNDLRLCAYLRLNLSSKEIAPLLNISARSVEVKRYRLRKKMDLPHESSLTDYILEI</sequence>
<feature type="domain" description="HTH luxR-type" evidence="4">
    <location>
        <begin position="879"/>
        <end position="936"/>
    </location>
</feature>
<dbReference type="Gene3D" id="2.60.40.10">
    <property type="entry name" value="Immunoglobulins"/>
    <property type="match status" value="1"/>
</dbReference>
<keyword evidence="1" id="KW-0175">Coiled coil</keyword>
<dbReference type="SMART" id="SM00421">
    <property type="entry name" value="HTH_LUXR"/>
    <property type="match status" value="1"/>
</dbReference>
<dbReference type="InterPro" id="IPR036388">
    <property type="entry name" value="WH-like_DNA-bd_sf"/>
</dbReference>
<dbReference type="InterPro" id="IPR015943">
    <property type="entry name" value="WD40/YVTN_repeat-like_dom_sf"/>
</dbReference>
<dbReference type="Gene3D" id="2.130.10.10">
    <property type="entry name" value="YVTN repeat-like/Quinoprotein amine dehydrogenase"/>
    <property type="match status" value="1"/>
</dbReference>
<dbReference type="RefSeq" id="WP_345005414.1">
    <property type="nucleotide sequence ID" value="NZ_BAABCY010000036.1"/>
</dbReference>
<feature type="signal peptide" evidence="3">
    <location>
        <begin position="1"/>
        <end position="21"/>
    </location>
</feature>
<feature type="chain" id="PRO_5047161609" evidence="3">
    <location>
        <begin position="22"/>
        <end position="939"/>
    </location>
</feature>
<dbReference type="SUPFAM" id="SSF46894">
    <property type="entry name" value="C-terminal effector domain of the bipartite response regulators"/>
    <property type="match status" value="1"/>
</dbReference>
<gene>
    <name evidence="5" type="ORF">GCM10022395_16150</name>
</gene>
<keyword evidence="2" id="KW-1133">Transmembrane helix</keyword>
<evidence type="ECO:0000313" key="5">
    <source>
        <dbReference type="EMBL" id="GAA3566595.1"/>
    </source>
</evidence>
<dbReference type="InterPro" id="IPR016032">
    <property type="entry name" value="Sig_transdc_resp-reg_C-effctor"/>
</dbReference>
<keyword evidence="3" id="KW-0732">Signal</keyword>
<reference evidence="6" key="1">
    <citation type="journal article" date="2019" name="Int. J. Syst. Evol. Microbiol.">
        <title>The Global Catalogue of Microorganisms (GCM) 10K type strain sequencing project: providing services to taxonomists for standard genome sequencing and annotation.</title>
        <authorList>
            <consortium name="The Broad Institute Genomics Platform"/>
            <consortium name="The Broad Institute Genome Sequencing Center for Infectious Disease"/>
            <person name="Wu L."/>
            <person name="Ma J."/>
        </authorList>
    </citation>
    <scope>NUCLEOTIDE SEQUENCE [LARGE SCALE GENOMIC DNA]</scope>
    <source>
        <strain evidence="6">JCM 17111</strain>
    </source>
</reference>
<dbReference type="InterPro" id="IPR000792">
    <property type="entry name" value="Tscrpt_reg_LuxR_C"/>
</dbReference>
<dbReference type="InterPro" id="IPR011123">
    <property type="entry name" value="Y_Y_Y"/>
</dbReference>
<keyword evidence="6" id="KW-1185">Reference proteome</keyword>
<proteinExistence type="predicted"/>
<evidence type="ECO:0000256" key="3">
    <source>
        <dbReference type="SAM" id="SignalP"/>
    </source>
</evidence>
<feature type="coiled-coil region" evidence="1">
    <location>
        <begin position="767"/>
        <end position="815"/>
    </location>
</feature>
<evidence type="ECO:0000256" key="1">
    <source>
        <dbReference type="SAM" id="Coils"/>
    </source>
</evidence>